<dbReference type="Pfam" id="PF20434">
    <property type="entry name" value="BD-FAE"/>
    <property type="match status" value="1"/>
</dbReference>
<dbReference type="PANTHER" id="PTHR48081:SF33">
    <property type="entry name" value="KYNURENINE FORMAMIDASE"/>
    <property type="match status" value="1"/>
</dbReference>
<proteinExistence type="predicted"/>
<dbReference type="PANTHER" id="PTHR48081">
    <property type="entry name" value="AB HYDROLASE SUPERFAMILY PROTEIN C4A8.06C"/>
    <property type="match status" value="1"/>
</dbReference>
<dbReference type="EMBL" id="JACNYL010000001">
    <property type="protein sequence ID" value="MBD1420067.1"/>
    <property type="molecule type" value="Genomic_DNA"/>
</dbReference>
<dbReference type="InterPro" id="IPR049492">
    <property type="entry name" value="BD-FAE-like_dom"/>
</dbReference>
<name>A0ABR7XMI4_9SPHI</name>
<dbReference type="Proteomes" id="UP000651112">
    <property type="component" value="Unassembled WGS sequence"/>
</dbReference>
<dbReference type="RefSeq" id="WP_190311871.1">
    <property type="nucleotide sequence ID" value="NZ_JACNYL010000001.1"/>
</dbReference>
<evidence type="ECO:0000259" key="2">
    <source>
        <dbReference type="Pfam" id="PF20434"/>
    </source>
</evidence>
<keyword evidence="1 3" id="KW-0378">Hydrolase</keyword>
<dbReference type="PROSITE" id="PS51257">
    <property type="entry name" value="PROKAR_LIPOPROTEIN"/>
    <property type="match status" value="1"/>
</dbReference>
<evidence type="ECO:0000313" key="3">
    <source>
        <dbReference type="EMBL" id="MBD1420067.1"/>
    </source>
</evidence>
<gene>
    <name evidence="3" type="ORF">H8B21_00655</name>
</gene>
<protein>
    <submittedName>
        <fullName evidence="3">Alpha/beta hydrolase</fullName>
    </submittedName>
</protein>
<dbReference type="SUPFAM" id="SSF53474">
    <property type="entry name" value="alpha/beta-Hydrolases"/>
    <property type="match status" value="1"/>
</dbReference>
<accession>A0ABR7XMI4</accession>
<evidence type="ECO:0000313" key="4">
    <source>
        <dbReference type="Proteomes" id="UP000651112"/>
    </source>
</evidence>
<dbReference type="InterPro" id="IPR029058">
    <property type="entry name" value="AB_hydrolase_fold"/>
</dbReference>
<organism evidence="3 4">
    <name type="scientific">Sphingobacterium chuzhouense</name>
    <dbReference type="NCBI Taxonomy" id="1742264"/>
    <lineage>
        <taxon>Bacteria</taxon>
        <taxon>Pseudomonadati</taxon>
        <taxon>Bacteroidota</taxon>
        <taxon>Sphingobacteriia</taxon>
        <taxon>Sphingobacteriales</taxon>
        <taxon>Sphingobacteriaceae</taxon>
        <taxon>Sphingobacterium</taxon>
    </lineage>
</organism>
<sequence>MSRKLLEKVILLFLTIAMVACEKEPGEHEKYEVEVLTNISYGNHERQVMDLYLPKGRSSANTNVVVVIHGGGFVAGDKSYFSEVSTKLAEKGFAIANINYRFVDITGLLDNPPKHQPSAITIHHQVEDVHAAIQVALARSEEFATGNSKWYIAGHSAGATLAMLYAYGENNEDGLIKAVANWAGATTFAFNDESETDQLDPRFRELFFRLIGAEATNENKLAYMAASPYWVAYNNEGIPTINIRPDDNTVGDLPDVSDVQYKKMTDMLNGKEVVSKYVIVSGASHGFSEPGKWDEVLSNTVAFFNEH</sequence>
<evidence type="ECO:0000256" key="1">
    <source>
        <dbReference type="ARBA" id="ARBA00022801"/>
    </source>
</evidence>
<comment type="caution">
    <text evidence="3">The sequence shown here is derived from an EMBL/GenBank/DDBJ whole genome shotgun (WGS) entry which is preliminary data.</text>
</comment>
<feature type="domain" description="BD-FAE-like" evidence="2">
    <location>
        <begin position="49"/>
        <end position="233"/>
    </location>
</feature>
<reference evidence="3 4" key="1">
    <citation type="submission" date="2020-08" db="EMBL/GenBank/DDBJ databases">
        <title>Sphingobacterium sp. DN00404 isolated from aquaculture water.</title>
        <authorList>
            <person name="Zhang M."/>
        </authorList>
    </citation>
    <scope>NUCLEOTIDE SEQUENCE [LARGE SCALE GENOMIC DNA]</scope>
    <source>
        <strain evidence="3 4">KCTC 42746</strain>
    </source>
</reference>
<dbReference type="GO" id="GO:0016787">
    <property type="term" value="F:hydrolase activity"/>
    <property type="evidence" value="ECO:0007669"/>
    <property type="project" value="UniProtKB-KW"/>
</dbReference>
<keyword evidence="4" id="KW-1185">Reference proteome</keyword>
<dbReference type="Gene3D" id="3.40.50.1820">
    <property type="entry name" value="alpha/beta hydrolase"/>
    <property type="match status" value="1"/>
</dbReference>
<dbReference type="InterPro" id="IPR050300">
    <property type="entry name" value="GDXG_lipolytic_enzyme"/>
</dbReference>